<proteinExistence type="inferred from homology"/>
<dbReference type="Pfam" id="PF13276">
    <property type="entry name" value="HTH_21"/>
    <property type="match status" value="1"/>
</dbReference>
<name>A0A7C2AG48_9GAMM</name>
<keyword evidence="2" id="KW-0175">Coiled coil</keyword>
<dbReference type="GO" id="GO:0006313">
    <property type="term" value="P:DNA transposition"/>
    <property type="evidence" value="ECO:0007669"/>
    <property type="project" value="InterPro"/>
</dbReference>
<dbReference type="NCBIfam" id="NF033516">
    <property type="entry name" value="transpos_IS3"/>
    <property type="match status" value="1"/>
</dbReference>
<evidence type="ECO:0000256" key="1">
    <source>
        <dbReference type="ARBA" id="ARBA00009964"/>
    </source>
</evidence>
<dbReference type="Gene3D" id="3.30.420.10">
    <property type="entry name" value="Ribonuclease H-like superfamily/Ribonuclease H"/>
    <property type="match status" value="1"/>
</dbReference>
<dbReference type="Gene3D" id="1.10.10.60">
    <property type="entry name" value="Homeodomain-like"/>
    <property type="match status" value="1"/>
</dbReference>
<accession>A0A7C2AG48</accession>
<dbReference type="InterPro" id="IPR012337">
    <property type="entry name" value="RNaseH-like_sf"/>
</dbReference>
<dbReference type="EMBL" id="DRHY01000082">
    <property type="protein sequence ID" value="HEC73471.1"/>
    <property type="molecule type" value="Genomic_DNA"/>
</dbReference>
<dbReference type="Pfam" id="PF00665">
    <property type="entry name" value="rve"/>
    <property type="match status" value="1"/>
</dbReference>
<dbReference type="PANTHER" id="PTHR46889">
    <property type="entry name" value="TRANSPOSASE INSF FOR INSERTION SEQUENCE IS3B-RELATED"/>
    <property type="match status" value="1"/>
</dbReference>
<evidence type="ECO:0000313" key="4">
    <source>
        <dbReference type="EMBL" id="HEC73471.1"/>
    </source>
</evidence>
<dbReference type="PANTHER" id="PTHR46889:SF4">
    <property type="entry name" value="TRANSPOSASE INSO FOR INSERTION SEQUENCE ELEMENT IS911B-RELATED"/>
    <property type="match status" value="1"/>
</dbReference>
<evidence type="ECO:0000256" key="2">
    <source>
        <dbReference type="SAM" id="Coils"/>
    </source>
</evidence>
<dbReference type="Pfam" id="PF01527">
    <property type="entry name" value="HTH_Tnp_1"/>
    <property type="match status" value="1"/>
</dbReference>
<dbReference type="GO" id="GO:0004803">
    <property type="term" value="F:transposase activity"/>
    <property type="evidence" value="ECO:0007669"/>
    <property type="project" value="InterPro"/>
</dbReference>
<feature type="coiled-coil region" evidence="2">
    <location>
        <begin position="62"/>
        <end position="89"/>
    </location>
</feature>
<dbReference type="InterPro" id="IPR036397">
    <property type="entry name" value="RNaseH_sf"/>
</dbReference>
<feature type="domain" description="Integrase catalytic" evidence="3">
    <location>
        <begin position="215"/>
        <end position="380"/>
    </location>
</feature>
<reference evidence="4" key="1">
    <citation type="journal article" date="2020" name="mSystems">
        <title>Genome- and Community-Level Interaction Insights into Carbon Utilization and Element Cycling Functions of Hydrothermarchaeota in Hydrothermal Sediment.</title>
        <authorList>
            <person name="Zhou Z."/>
            <person name="Liu Y."/>
            <person name="Xu W."/>
            <person name="Pan J."/>
            <person name="Luo Z.H."/>
            <person name="Li M."/>
        </authorList>
    </citation>
    <scope>NUCLEOTIDE SEQUENCE [LARGE SCALE GENOMIC DNA]</scope>
    <source>
        <strain evidence="4">HyVt-380</strain>
    </source>
</reference>
<dbReference type="InterPro" id="IPR001584">
    <property type="entry name" value="Integrase_cat-core"/>
</dbReference>
<dbReference type="SUPFAM" id="SSF53098">
    <property type="entry name" value="Ribonuclease H-like"/>
    <property type="match status" value="1"/>
</dbReference>
<dbReference type="InterPro" id="IPR002514">
    <property type="entry name" value="Transposase_8"/>
</dbReference>
<organism evidence="4">
    <name type="scientific">Methylophaga aminisulfidivorans</name>
    <dbReference type="NCBI Taxonomy" id="230105"/>
    <lineage>
        <taxon>Bacteria</taxon>
        <taxon>Pseudomonadati</taxon>
        <taxon>Pseudomonadota</taxon>
        <taxon>Gammaproteobacteria</taxon>
        <taxon>Thiotrichales</taxon>
        <taxon>Piscirickettsiaceae</taxon>
        <taxon>Methylophaga</taxon>
    </lineage>
</organism>
<dbReference type="GO" id="GO:0003677">
    <property type="term" value="F:DNA binding"/>
    <property type="evidence" value="ECO:0007669"/>
    <property type="project" value="InterPro"/>
</dbReference>
<comment type="similarity">
    <text evidence="1">Belongs to the transposase 8 family.</text>
</comment>
<dbReference type="InterPro" id="IPR009057">
    <property type="entry name" value="Homeodomain-like_sf"/>
</dbReference>
<protein>
    <submittedName>
        <fullName evidence="4">IS3 family transposase</fullName>
    </submittedName>
</protein>
<dbReference type="InterPro" id="IPR048020">
    <property type="entry name" value="Transpos_IS3"/>
</dbReference>
<dbReference type="InterPro" id="IPR025948">
    <property type="entry name" value="HTH-like_dom"/>
</dbReference>
<dbReference type="SUPFAM" id="SSF46689">
    <property type="entry name" value="Homeodomain-like"/>
    <property type="match status" value="1"/>
</dbReference>
<evidence type="ECO:0000259" key="3">
    <source>
        <dbReference type="PROSITE" id="PS50994"/>
    </source>
</evidence>
<comment type="caution">
    <text evidence="4">The sequence shown here is derived from an EMBL/GenBank/DDBJ whole genome shotgun (WGS) entry which is preliminary data.</text>
</comment>
<dbReference type="Proteomes" id="UP000886384">
    <property type="component" value="Unassembled WGS sequence"/>
</dbReference>
<gene>
    <name evidence="4" type="ORF">ENI26_03755</name>
</gene>
<sequence>MTKQRRSFTPEFKLEAASLVVDQNYSVPEACQALGVGESALRRWVKQLQAERGGHTPASKALTQEQQRIQELEARVKRLEQEKTIFKKGYRSLDVGRARLYTLIEQLREHGKLSLLCPLFGVGLSSFYDRQKCRTQPDVKRLQLRSKVNELFTKSRGSAGSRTIVGMLRDEAIEIGRFKVRRLMSELGLICKQPGPHAYKQATVERPDIPNVLNREFEPDRANQVWCGDITYIWTGSRWHYLAAVLDLYTRRVVGWAMSARPDADLAVKALDMAYESRGKPQNVLFHSDQGSQYSSRKYRQRLWRYRITQSMSRRGNCWDNAPMERLFRSFKAEWLPRLGYSNLSEAMRDVSYYLMDYYNWQRPHQFNDGCPPAKAEDLSKSVSGIS</sequence>
<dbReference type="GO" id="GO:0015074">
    <property type="term" value="P:DNA integration"/>
    <property type="evidence" value="ECO:0007669"/>
    <property type="project" value="InterPro"/>
</dbReference>
<dbReference type="InterPro" id="IPR050900">
    <property type="entry name" value="Transposase_IS3/IS150/IS904"/>
</dbReference>
<dbReference type="AlphaFoldDB" id="A0A7C2AG48"/>
<dbReference type="PROSITE" id="PS50994">
    <property type="entry name" value="INTEGRASE"/>
    <property type="match status" value="1"/>
</dbReference>